<feature type="transmembrane region" description="Helical" evidence="1">
    <location>
        <begin position="9"/>
        <end position="29"/>
    </location>
</feature>
<dbReference type="RefSeq" id="WP_126657012.1">
    <property type="nucleotide sequence ID" value="NZ_RYYR01000001.1"/>
</dbReference>
<protein>
    <submittedName>
        <fullName evidence="3">DUF4064 domain-containing protein</fullName>
    </submittedName>
</protein>
<feature type="transmembrane region" description="Helical" evidence="1">
    <location>
        <begin position="107"/>
        <end position="131"/>
    </location>
</feature>
<dbReference type="Pfam" id="PF13273">
    <property type="entry name" value="DUF4064"/>
    <property type="match status" value="1"/>
</dbReference>
<evidence type="ECO:0000259" key="2">
    <source>
        <dbReference type="Pfam" id="PF13273"/>
    </source>
</evidence>
<accession>A0A432LG44</accession>
<dbReference type="InterPro" id="IPR025273">
    <property type="entry name" value="DUF4064"/>
</dbReference>
<keyword evidence="4" id="KW-1185">Reference proteome</keyword>
<feature type="domain" description="DUF4064" evidence="2">
    <location>
        <begin position="2"/>
        <end position="117"/>
    </location>
</feature>
<evidence type="ECO:0000313" key="4">
    <source>
        <dbReference type="Proteomes" id="UP000287910"/>
    </source>
</evidence>
<evidence type="ECO:0000256" key="1">
    <source>
        <dbReference type="SAM" id="Phobius"/>
    </source>
</evidence>
<keyword evidence="1" id="KW-0472">Membrane</keyword>
<dbReference type="EMBL" id="RYYR01000001">
    <property type="protein sequence ID" value="RUL56896.1"/>
    <property type="molecule type" value="Genomic_DNA"/>
</dbReference>
<evidence type="ECO:0000313" key="3">
    <source>
        <dbReference type="EMBL" id="RUL56896.1"/>
    </source>
</evidence>
<keyword evidence="1" id="KW-1133">Transmembrane helix</keyword>
<proteinExistence type="predicted"/>
<sequence>MKRTGEKALSIISVVLNVLGVGILILTLLGSKMLMNDPMFQTELENSFYGSGLTDADITLGVDYMNNLLQFISSIGWIFVLLGVVAIILAIVGAVKVNSNAKLAGILFIIACVLSGIISLSGILLLIAAIMCFARKPKTPNTETIVQRDENGYIIE</sequence>
<name>A0A432LG44_9BACI</name>
<comment type="caution">
    <text evidence="3">The sequence shown here is derived from an EMBL/GenBank/DDBJ whole genome shotgun (WGS) entry which is preliminary data.</text>
</comment>
<reference evidence="3 4" key="1">
    <citation type="submission" date="2018-12" db="EMBL/GenBank/DDBJ databases">
        <title>Lysinibacillus antri sp. nov., isolated from a cave soil.</title>
        <authorList>
            <person name="Narsing Rao M.P."/>
            <person name="Zhang H."/>
            <person name="Dong Z.-Y."/>
            <person name="Niu X.-K."/>
            <person name="Zhang K."/>
            <person name="Fang B.-Z."/>
            <person name="Kang Y.-Q."/>
            <person name="Xiao M."/>
            <person name="Li W.-J."/>
        </authorList>
    </citation>
    <scope>NUCLEOTIDE SEQUENCE [LARGE SCALE GENOMIC DNA]</scope>
    <source>
        <strain evidence="3 4">SYSU K30002</strain>
    </source>
</reference>
<dbReference type="AlphaFoldDB" id="A0A432LG44"/>
<dbReference type="Proteomes" id="UP000287910">
    <property type="component" value="Unassembled WGS sequence"/>
</dbReference>
<feature type="transmembrane region" description="Helical" evidence="1">
    <location>
        <begin position="75"/>
        <end position="95"/>
    </location>
</feature>
<gene>
    <name evidence="3" type="ORF">EK386_00300</name>
</gene>
<organism evidence="3 4">
    <name type="scientific">Lysinibacillus antri</name>
    <dbReference type="NCBI Taxonomy" id="2498145"/>
    <lineage>
        <taxon>Bacteria</taxon>
        <taxon>Bacillati</taxon>
        <taxon>Bacillota</taxon>
        <taxon>Bacilli</taxon>
        <taxon>Bacillales</taxon>
        <taxon>Bacillaceae</taxon>
        <taxon>Lysinibacillus</taxon>
    </lineage>
</organism>
<keyword evidence="1" id="KW-0812">Transmembrane</keyword>